<accession>A0A832Z8M8</accession>
<sequence>MKWKSLFAVLLGLLMIGVNTGSAAAISSSAHNPHAKVVVMKEFPTKLLVNTPTRQIFIFGDLLIDYKTNGNEATILIRNTSTGKIMDVVYMTSTKIGNSYTLTVRDSSGVSYSIRTPINIIAPGLRTKQLASKPLIDKKLRVMYNTQRHYWWDGVYFVKGYMIRYHHPDYEEYGIEPWRTVSIKGNKLTHLHFSSAASEFLIQLGPTALGAAIGAYYGSIAGAVAGAIVGLIGGITLGHHLLDEHGCLWVWFSREVDYVLAPPPYYIQPVPKYFRIASYTLRNSYHLPDP</sequence>
<reference evidence="1" key="1">
    <citation type="journal article" date="2020" name="ISME J.">
        <title>Gammaproteobacteria mediating utilization of methyl-, sulfur- and petroleum organic compounds in deep ocean hydrothermal plumes.</title>
        <authorList>
            <person name="Zhou Z."/>
            <person name="Liu Y."/>
            <person name="Pan J."/>
            <person name="Cron B.R."/>
            <person name="Toner B.M."/>
            <person name="Anantharaman K."/>
            <person name="Breier J.A."/>
            <person name="Dick G.J."/>
            <person name="Li M."/>
        </authorList>
    </citation>
    <scope>NUCLEOTIDE SEQUENCE</scope>
    <source>
        <strain evidence="1">SZUA-1451</strain>
    </source>
</reference>
<proteinExistence type="predicted"/>
<comment type="caution">
    <text evidence="1">The sequence shown here is derived from an EMBL/GenBank/DDBJ whole genome shotgun (WGS) entry which is preliminary data.</text>
</comment>
<dbReference type="EMBL" id="DQUG01000032">
    <property type="protein sequence ID" value="HIP74707.1"/>
    <property type="molecule type" value="Genomic_DNA"/>
</dbReference>
<evidence type="ECO:0000313" key="1">
    <source>
        <dbReference type="EMBL" id="HIP74707.1"/>
    </source>
</evidence>
<name>A0A832Z8M8_9EURY</name>
<evidence type="ECO:0000313" key="2">
    <source>
        <dbReference type="Proteomes" id="UP000649326"/>
    </source>
</evidence>
<gene>
    <name evidence="1" type="ORF">EYH13_00825</name>
</gene>
<protein>
    <submittedName>
        <fullName evidence="1">Glycine zipper family protein</fullName>
    </submittedName>
</protein>
<dbReference type="Proteomes" id="UP000649326">
    <property type="component" value="Unassembled WGS sequence"/>
</dbReference>
<organism evidence="1 2">
    <name type="scientific">Thermococcus paralvinellae</name>
    <dbReference type="NCBI Taxonomy" id="582419"/>
    <lineage>
        <taxon>Archaea</taxon>
        <taxon>Methanobacteriati</taxon>
        <taxon>Methanobacteriota</taxon>
        <taxon>Thermococci</taxon>
        <taxon>Thermococcales</taxon>
        <taxon>Thermococcaceae</taxon>
        <taxon>Thermococcus</taxon>
    </lineage>
</organism>
<dbReference type="AlphaFoldDB" id="A0A832Z8M8"/>